<dbReference type="RefSeq" id="WP_011808757.1">
    <property type="nucleotide sequence ID" value="NC_008786.1"/>
</dbReference>
<dbReference type="Proteomes" id="UP000000374">
    <property type="component" value="Chromosome"/>
</dbReference>
<dbReference type="EMBL" id="CP000542">
    <property type="protein sequence ID" value="ABM56744.1"/>
    <property type="molecule type" value="Genomic_DNA"/>
</dbReference>
<evidence type="ECO:0000313" key="3">
    <source>
        <dbReference type="Proteomes" id="UP000000374"/>
    </source>
</evidence>
<gene>
    <name evidence="2" type="ordered locus">Veis_0966</name>
</gene>
<dbReference type="HOGENOM" id="CLU_210914_0_0_4"/>
<dbReference type="Gene3D" id="6.20.450.20">
    <property type="match status" value="1"/>
</dbReference>
<sequence>MKRAHEAAAYDAWFREQVQASIDDPRPSMSDEEVRAMFAKRKAALRQCA</sequence>
<proteinExistence type="predicted"/>
<dbReference type="GeneID" id="76463804"/>
<evidence type="ECO:0000313" key="2">
    <source>
        <dbReference type="EMBL" id="ABM56744.1"/>
    </source>
</evidence>
<dbReference type="KEGG" id="vei:Veis_0966"/>
<reference evidence="3" key="1">
    <citation type="submission" date="2006-12" db="EMBL/GenBank/DDBJ databases">
        <title>Complete sequence of chromosome 1 of Verminephrobacter eiseniae EF01-2.</title>
        <authorList>
            <person name="Copeland A."/>
            <person name="Lucas S."/>
            <person name="Lapidus A."/>
            <person name="Barry K."/>
            <person name="Detter J.C."/>
            <person name="Glavina del Rio T."/>
            <person name="Dalin E."/>
            <person name="Tice H."/>
            <person name="Pitluck S."/>
            <person name="Chertkov O."/>
            <person name="Brettin T."/>
            <person name="Bruce D."/>
            <person name="Han C."/>
            <person name="Tapia R."/>
            <person name="Gilna P."/>
            <person name="Schmutz J."/>
            <person name="Larimer F."/>
            <person name="Land M."/>
            <person name="Hauser L."/>
            <person name="Kyrpides N."/>
            <person name="Kim E."/>
            <person name="Stahl D."/>
            <person name="Richardson P."/>
        </authorList>
    </citation>
    <scope>NUCLEOTIDE SEQUENCE [LARGE SCALE GENOMIC DNA]</scope>
    <source>
        <strain evidence="3">EF01-2</strain>
    </source>
</reference>
<feature type="domain" description="Stability determinant" evidence="1">
    <location>
        <begin position="7"/>
        <end position="34"/>
    </location>
</feature>
<protein>
    <recommendedName>
        <fullName evidence="1">Stability determinant domain-containing protein</fullName>
    </recommendedName>
</protein>
<organism evidence="2 3">
    <name type="scientific">Verminephrobacter eiseniae (strain EF01-2)</name>
    <dbReference type="NCBI Taxonomy" id="391735"/>
    <lineage>
        <taxon>Bacteria</taxon>
        <taxon>Pseudomonadati</taxon>
        <taxon>Pseudomonadota</taxon>
        <taxon>Betaproteobacteria</taxon>
        <taxon>Burkholderiales</taxon>
        <taxon>Comamonadaceae</taxon>
        <taxon>Verminephrobacter</taxon>
    </lineage>
</organism>
<name>A1WGI7_VEREI</name>
<dbReference type="InterPro" id="IPR048851">
    <property type="entry name" value="PaaA2_dom"/>
</dbReference>
<dbReference type="AlphaFoldDB" id="A1WGI7"/>
<keyword evidence="3" id="KW-1185">Reference proteome</keyword>
<accession>A1WGI7</accession>
<dbReference type="Pfam" id="PF21217">
    <property type="entry name" value="PaaA2"/>
    <property type="match status" value="1"/>
</dbReference>
<evidence type="ECO:0000259" key="1">
    <source>
        <dbReference type="Pfam" id="PF21217"/>
    </source>
</evidence>